<dbReference type="InterPro" id="IPR023614">
    <property type="entry name" value="Porin_dom_sf"/>
</dbReference>
<protein>
    <recommendedName>
        <fullName evidence="3">Outer membrane porin</fullName>
    </recommendedName>
</protein>
<gene>
    <name evidence="1" type="ORF">FJR48_09855</name>
</gene>
<proteinExistence type="predicted"/>
<reference evidence="1 2" key="1">
    <citation type="submission" date="2019-09" db="EMBL/GenBank/DDBJ databases">
        <title>Sulfurimonas gotlandica sp. nov., a chemoautotrophic and psychrotolerant epsilonproteobacterium isolated from a pelagic redoxcline, and an emended description of the genus Sulfurimonas.</title>
        <authorList>
            <person name="Wang S."/>
            <person name="Jiang L."/>
            <person name="Shao S."/>
        </authorList>
    </citation>
    <scope>NUCLEOTIDE SEQUENCE [LARGE SCALE GENOMIC DNA]</scope>
    <source>
        <strain evidence="1 2">GYSZ_1</strain>
    </source>
</reference>
<evidence type="ECO:0000313" key="2">
    <source>
        <dbReference type="Proteomes" id="UP000326944"/>
    </source>
</evidence>
<organism evidence="1 2">
    <name type="scientific">Sulfurimonas lithotrophica</name>
    <dbReference type="NCBI Taxonomy" id="2590022"/>
    <lineage>
        <taxon>Bacteria</taxon>
        <taxon>Pseudomonadati</taxon>
        <taxon>Campylobacterota</taxon>
        <taxon>Epsilonproteobacteria</taxon>
        <taxon>Campylobacterales</taxon>
        <taxon>Sulfurimonadaceae</taxon>
        <taxon>Sulfurimonas</taxon>
    </lineage>
</organism>
<dbReference type="EMBL" id="CP043617">
    <property type="protein sequence ID" value="QFR50011.1"/>
    <property type="molecule type" value="Genomic_DNA"/>
</dbReference>
<accession>A0A5P8P321</accession>
<dbReference type="OrthoDB" id="9125at2"/>
<dbReference type="RefSeq" id="WP_152307959.1">
    <property type="nucleotide sequence ID" value="NZ_CP043617.1"/>
</dbReference>
<dbReference type="AlphaFoldDB" id="A0A5P8P321"/>
<evidence type="ECO:0008006" key="3">
    <source>
        <dbReference type="Google" id="ProtNLM"/>
    </source>
</evidence>
<name>A0A5P8P321_9BACT</name>
<keyword evidence="2" id="KW-1185">Reference proteome</keyword>
<dbReference type="Proteomes" id="UP000326944">
    <property type="component" value="Chromosome"/>
</dbReference>
<evidence type="ECO:0000313" key="1">
    <source>
        <dbReference type="EMBL" id="QFR50011.1"/>
    </source>
</evidence>
<dbReference type="Gene3D" id="2.40.160.10">
    <property type="entry name" value="Porin"/>
    <property type="match status" value="1"/>
</dbReference>
<dbReference type="KEGG" id="sulg:FJR48_09855"/>
<sequence length="426" mass="47978">MKNFYKILLLTQVTFFTLLNGADNDEKKSVEKIHSVRQTIDEGSKVEQKEVSAVEAFKSIFSDAKVIGQIRTVSAWYSNKEKGVSDTYATAIGGALKYELASLNGFNAAFGVLISNDVDWATGEMQKHNTELSSSTGNYVVASEAYINYKNEGFNFRAGRQLIDTPLADSDDIRMISNTFEGYTLTYKKSDFTFYAAKYGKWQGVDAGLDDGWQKLGTHGINIGGISYTNSEKYFNTWYYNMTGLTNAVYIDGGFDFDISKELYIHVDAQYLREKEIDNSGIEATVYGAYIGAFIDKFGINLGYNKAHEHKDKESFSGLGGGSLYTSMDTMIIDEIAIDRDAEAVVMGTTYTLSKLKMLYSIGIFTGEKNSLGVKERIQEQDMGFEYSYDEDFALTGLYVISRDLENKVKTSYDWDRFQMMFTYQF</sequence>